<feature type="domain" description="Transketolase-like C-terminal" evidence="3">
    <location>
        <begin position="2"/>
        <end position="84"/>
    </location>
</feature>
<organism evidence="4">
    <name type="scientific">freshwater metagenome</name>
    <dbReference type="NCBI Taxonomy" id="449393"/>
    <lineage>
        <taxon>unclassified sequences</taxon>
        <taxon>metagenomes</taxon>
        <taxon>ecological metagenomes</taxon>
    </lineage>
</organism>
<evidence type="ECO:0000313" key="4">
    <source>
        <dbReference type="EMBL" id="CAB4796264.1"/>
    </source>
</evidence>
<dbReference type="InterPro" id="IPR009014">
    <property type="entry name" value="Transketo_C/PFOR_II"/>
</dbReference>
<dbReference type="Gene3D" id="3.40.50.920">
    <property type="match status" value="1"/>
</dbReference>
<dbReference type="InterPro" id="IPR033247">
    <property type="entry name" value="Transketolase_fam"/>
</dbReference>
<dbReference type="InterPro" id="IPR055152">
    <property type="entry name" value="Transketolase-like_C_2"/>
</dbReference>
<dbReference type="Pfam" id="PF22613">
    <property type="entry name" value="Transketolase_C_1"/>
    <property type="match status" value="1"/>
</dbReference>
<dbReference type="PANTHER" id="PTHR43522:SF2">
    <property type="entry name" value="TRANSKETOLASE 1-RELATED"/>
    <property type="match status" value="1"/>
</dbReference>
<dbReference type="AlphaFoldDB" id="A0A6J6XKX3"/>
<name>A0A6J6XKX3_9ZZZZ</name>
<dbReference type="EMBL" id="CAFAAI010000113">
    <property type="protein sequence ID" value="CAB4796264.1"/>
    <property type="molecule type" value="Genomic_DNA"/>
</dbReference>
<dbReference type="SUPFAM" id="SSF52922">
    <property type="entry name" value="TK C-terminal domain-like"/>
    <property type="match status" value="1"/>
</dbReference>
<evidence type="ECO:0000256" key="1">
    <source>
        <dbReference type="ARBA" id="ARBA00022723"/>
    </source>
</evidence>
<dbReference type="GO" id="GO:0004802">
    <property type="term" value="F:transketolase activity"/>
    <property type="evidence" value="ECO:0007669"/>
    <property type="project" value="TreeGrafter"/>
</dbReference>
<proteinExistence type="predicted"/>
<keyword evidence="1" id="KW-0479">Metal-binding</keyword>
<dbReference type="PANTHER" id="PTHR43522">
    <property type="entry name" value="TRANSKETOLASE"/>
    <property type="match status" value="1"/>
</dbReference>
<reference evidence="4" key="1">
    <citation type="submission" date="2020-05" db="EMBL/GenBank/DDBJ databases">
        <authorList>
            <person name="Chiriac C."/>
            <person name="Salcher M."/>
            <person name="Ghai R."/>
            <person name="Kavagutti S V."/>
        </authorList>
    </citation>
    <scope>NUCLEOTIDE SEQUENCE</scope>
</reference>
<dbReference type="GO" id="GO:0005829">
    <property type="term" value="C:cytosol"/>
    <property type="evidence" value="ECO:0007669"/>
    <property type="project" value="TreeGrafter"/>
</dbReference>
<accession>A0A6J6XKX3</accession>
<dbReference type="GO" id="GO:0046872">
    <property type="term" value="F:metal ion binding"/>
    <property type="evidence" value="ECO:0007669"/>
    <property type="project" value="UniProtKB-KW"/>
</dbReference>
<gene>
    <name evidence="4" type="ORF">UFOPK2992_00759</name>
</gene>
<protein>
    <submittedName>
        <fullName evidence="4">Unannotated protein</fullName>
    </submittedName>
</protein>
<evidence type="ECO:0000259" key="3">
    <source>
        <dbReference type="Pfam" id="PF22613"/>
    </source>
</evidence>
<dbReference type="GO" id="GO:0006098">
    <property type="term" value="P:pentose-phosphate shunt"/>
    <property type="evidence" value="ECO:0007669"/>
    <property type="project" value="TreeGrafter"/>
</dbReference>
<evidence type="ECO:0000256" key="2">
    <source>
        <dbReference type="ARBA" id="ARBA00022842"/>
    </source>
</evidence>
<sequence length="100" mass="10475">MCVAAAEQLASQGIGANVVSMPSWDRFERQSAHYRSSVFPQGVPVLSVEAGTTFGWARYAHDSIGIDRFGASAPGALVLDKLGINIDNIVARATALAAKA</sequence>
<keyword evidence="2" id="KW-0460">Magnesium</keyword>